<keyword evidence="9" id="KW-1185">Reference proteome</keyword>
<gene>
    <name evidence="8" type="ORF">HH215_11620</name>
</gene>
<dbReference type="InterPro" id="IPR013737">
    <property type="entry name" value="Bac_rhamnosid_N"/>
</dbReference>
<evidence type="ECO:0000256" key="1">
    <source>
        <dbReference type="ARBA" id="ARBA00001445"/>
    </source>
</evidence>
<evidence type="ECO:0000313" key="8">
    <source>
        <dbReference type="EMBL" id="QJD83760.1"/>
    </source>
</evidence>
<sequence>MEVIRAERLRVEYLDNPLGIDVIAPRLGWIVTSERRGARQTGYRVLVAGSMELLETGQGDLWDSGKKDSSETQHIVYGGKELSSGQAAYWKVRVWDENDKVSDWSEPGKWTMGLLGREQWHGQWIGWKNDRKPTKETPKPNVYLRRDFRIGAGLKRATVYATALGLYRLFLNGERVGNDVFSPEWTDYHVRVQYQTYDVTALLREGDNAAGAILGQGWYAGYIGMYGYQRYGMDPSFLMQLNLEYEDGTTTSIITDSEWKASFGEIVSSDLQMGETIDARLKMPGWNEADFNGADKWTNVDIMYDYRGWIVAQMSRKIRATEERNPELIRFLPDGRTIIDLGQNCAGWLRVSLTGKEGARLLFRFGEVLDANGELYTENLRFARQTDKYICQGGSQETFEPAFTYHGYRYVEISGDTESVELGEITGIVVHSDLPETGRLVTSRPLVNRLVQNIRWTQKANFMGVPTDCPQRDERHGWTGDAQIFAGTAAYNMDVAAFFAKWMVDLEDAQQPTGAYTDFAPFIFGPKTEFDNDFTYTHTASAGWADAPIIVAWGLYETYGDKRLLEKHYDSMKKWVEFNRKQHPDGIRRDVPQYGDWLSVNERPFEEAIAEFGRMVSHHSTTPYDIFSTAYMAYNAKLLADIAGVLGEMEDRESYSKLFNRIRDAFAEQFVDGNGKIKGDTQTAYAMALRMDLLPENLRPATIGRLVGKIEQAGGMATTGFHGTKFLMDALTQAGYADVAYRLLLREEYPSWLYSVNQGATTIWERWDGWTEENGFQDPGMNSLCHYAFGSIGEWMYRNIGGIDRDVEAPGYRKLLIRPRPLGGLTSASCSYDSLQGLIETKWEVANGRFILEVTVPANVTARVVIPSAAGTNVLEGNTELSAAEGVLGTSREGNDCVSVEISSGKYRFASELNA</sequence>
<dbReference type="PIRSF" id="PIRSF010631">
    <property type="entry name" value="A-rhamnsds"/>
    <property type="match status" value="1"/>
</dbReference>
<dbReference type="Pfam" id="PF17390">
    <property type="entry name" value="Bac_rhamnosid_C"/>
    <property type="match status" value="1"/>
</dbReference>
<evidence type="ECO:0000256" key="3">
    <source>
        <dbReference type="ARBA" id="ARBA00022801"/>
    </source>
</evidence>
<proteinExistence type="predicted"/>
<evidence type="ECO:0000259" key="4">
    <source>
        <dbReference type="Pfam" id="PF05592"/>
    </source>
</evidence>
<dbReference type="Gene3D" id="2.60.420.10">
    <property type="entry name" value="Maltose phosphorylase, domain 3"/>
    <property type="match status" value="1"/>
</dbReference>
<accession>A0A7Z2VJ22</accession>
<dbReference type="InterPro" id="IPR016007">
    <property type="entry name" value="Alpha_rhamnosid"/>
</dbReference>
<feature type="domain" description="Alpha-L-rhamnosidase six-hairpin glycosidase" evidence="6">
    <location>
        <begin position="436"/>
        <end position="800"/>
    </location>
</feature>
<evidence type="ECO:0000259" key="6">
    <source>
        <dbReference type="Pfam" id="PF17389"/>
    </source>
</evidence>
<dbReference type="Pfam" id="PF17389">
    <property type="entry name" value="Bac_rhamnosid6H"/>
    <property type="match status" value="1"/>
</dbReference>
<dbReference type="AlphaFoldDB" id="A0A7Z2VJ22"/>
<keyword evidence="3 8" id="KW-0378">Hydrolase</keyword>
<dbReference type="PANTHER" id="PTHR33307:SF6">
    <property type="entry name" value="ALPHA-RHAMNOSIDASE (EUROFUNG)-RELATED"/>
    <property type="match status" value="1"/>
</dbReference>
<evidence type="ECO:0000313" key="9">
    <source>
        <dbReference type="Proteomes" id="UP000502248"/>
    </source>
</evidence>
<dbReference type="Pfam" id="PF25788">
    <property type="entry name" value="Ig_Rha78A_N"/>
    <property type="match status" value="1"/>
</dbReference>
<dbReference type="InterPro" id="IPR008928">
    <property type="entry name" value="6-hairpin_glycosidase_sf"/>
</dbReference>
<feature type="domain" description="Alpha-L-rhamnosidase concanavalin-like" evidence="4">
    <location>
        <begin position="332"/>
        <end position="431"/>
    </location>
</feature>
<dbReference type="EC" id="3.2.1.40" evidence="2"/>
<protein>
    <recommendedName>
        <fullName evidence="2">alpha-L-rhamnosidase</fullName>
        <ecNumber evidence="2">3.2.1.40</ecNumber>
    </recommendedName>
</protein>
<dbReference type="InterPro" id="IPR013783">
    <property type="entry name" value="Ig-like_fold"/>
</dbReference>
<dbReference type="SUPFAM" id="SSF48208">
    <property type="entry name" value="Six-hairpin glycosidases"/>
    <property type="match status" value="1"/>
</dbReference>
<feature type="domain" description="Alpha-L-rhamnosidase C-terminal" evidence="7">
    <location>
        <begin position="808"/>
        <end position="874"/>
    </location>
</feature>
<dbReference type="KEGG" id="cheb:HH215_11620"/>
<feature type="domain" description="Bacterial alpha-L-rhamnosidase N-terminal" evidence="5">
    <location>
        <begin position="154"/>
        <end position="322"/>
    </location>
</feature>
<evidence type="ECO:0000256" key="2">
    <source>
        <dbReference type="ARBA" id="ARBA00012652"/>
    </source>
</evidence>
<dbReference type="InterPro" id="IPR008902">
    <property type="entry name" value="Rhamnosid_concanavalin"/>
</dbReference>
<dbReference type="EMBL" id="CP051680">
    <property type="protein sequence ID" value="QJD83760.1"/>
    <property type="molecule type" value="Genomic_DNA"/>
</dbReference>
<dbReference type="InterPro" id="IPR035396">
    <property type="entry name" value="Bac_rhamnosid6H"/>
</dbReference>
<dbReference type="Gene3D" id="1.50.10.10">
    <property type="match status" value="1"/>
</dbReference>
<dbReference type="InterPro" id="IPR012341">
    <property type="entry name" value="6hp_glycosidase-like_sf"/>
</dbReference>
<reference evidence="8 9" key="1">
    <citation type="submission" date="2020-04" db="EMBL/GenBank/DDBJ databases">
        <title>Genome sequencing of novel species.</title>
        <authorList>
            <person name="Heo J."/>
            <person name="Kim S.-J."/>
            <person name="Kim J.-S."/>
            <person name="Hong S.-B."/>
            <person name="Kwon S.-W."/>
        </authorList>
    </citation>
    <scope>NUCLEOTIDE SEQUENCE [LARGE SCALE GENOMIC DNA]</scope>
    <source>
        <strain evidence="8 9">MFER-1</strain>
    </source>
</reference>
<dbReference type="RefSeq" id="WP_169280049.1">
    <property type="nucleotide sequence ID" value="NZ_CP051680.1"/>
</dbReference>
<dbReference type="Proteomes" id="UP000502248">
    <property type="component" value="Chromosome"/>
</dbReference>
<evidence type="ECO:0000259" key="5">
    <source>
        <dbReference type="Pfam" id="PF08531"/>
    </source>
</evidence>
<evidence type="ECO:0000259" key="7">
    <source>
        <dbReference type="Pfam" id="PF17390"/>
    </source>
</evidence>
<dbReference type="Gene3D" id="2.60.40.10">
    <property type="entry name" value="Immunoglobulins"/>
    <property type="match status" value="1"/>
</dbReference>
<dbReference type="Pfam" id="PF08531">
    <property type="entry name" value="Bac_rhamnosid_N"/>
    <property type="match status" value="1"/>
</dbReference>
<organism evidence="8 9">
    <name type="scientific">Cohnella herbarum</name>
    <dbReference type="NCBI Taxonomy" id="2728023"/>
    <lineage>
        <taxon>Bacteria</taxon>
        <taxon>Bacillati</taxon>
        <taxon>Bacillota</taxon>
        <taxon>Bacilli</taxon>
        <taxon>Bacillales</taxon>
        <taxon>Paenibacillaceae</taxon>
        <taxon>Cohnella</taxon>
    </lineage>
</organism>
<dbReference type="GO" id="GO:0005975">
    <property type="term" value="P:carbohydrate metabolic process"/>
    <property type="evidence" value="ECO:0007669"/>
    <property type="project" value="InterPro"/>
</dbReference>
<dbReference type="Gene3D" id="2.60.120.260">
    <property type="entry name" value="Galactose-binding domain-like"/>
    <property type="match status" value="2"/>
</dbReference>
<comment type="catalytic activity">
    <reaction evidence="1">
        <text>Hydrolysis of terminal non-reducing alpha-L-rhamnose residues in alpha-L-rhamnosides.</text>
        <dbReference type="EC" id="3.2.1.40"/>
    </reaction>
</comment>
<dbReference type="GO" id="GO:0030596">
    <property type="term" value="F:alpha-L-rhamnosidase activity"/>
    <property type="evidence" value="ECO:0007669"/>
    <property type="project" value="UniProtKB-EC"/>
</dbReference>
<dbReference type="PANTHER" id="PTHR33307">
    <property type="entry name" value="ALPHA-RHAMNOSIDASE (EUROFUNG)"/>
    <property type="match status" value="1"/>
</dbReference>
<name>A0A7Z2VJ22_9BACL</name>
<dbReference type="Pfam" id="PF05592">
    <property type="entry name" value="Bac_rhamnosid"/>
    <property type="match status" value="1"/>
</dbReference>
<dbReference type="InterPro" id="IPR035398">
    <property type="entry name" value="Bac_rhamnosid_C"/>
</dbReference>